<organism evidence="1 2">
    <name type="scientific">Dendrolimus kikuchii</name>
    <dbReference type="NCBI Taxonomy" id="765133"/>
    <lineage>
        <taxon>Eukaryota</taxon>
        <taxon>Metazoa</taxon>
        <taxon>Ecdysozoa</taxon>
        <taxon>Arthropoda</taxon>
        <taxon>Hexapoda</taxon>
        <taxon>Insecta</taxon>
        <taxon>Pterygota</taxon>
        <taxon>Neoptera</taxon>
        <taxon>Endopterygota</taxon>
        <taxon>Lepidoptera</taxon>
        <taxon>Glossata</taxon>
        <taxon>Ditrysia</taxon>
        <taxon>Bombycoidea</taxon>
        <taxon>Lasiocampidae</taxon>
        <taxon>Dendrolimus</taxon>
    </lineage>
</organism>
<reference evidence="1 2" key="1">
    <citation type="journal article" date="2021" name="Front. Genet.">
        <title>Chromosome-Level Genome Assembly Reveals Significant Gene Expansion in the Toll and IMD Signaling Pathways of Dendrolimus kikuchii.</title>
        <authorList>
            <person name="Zhou J."/>
            <person name="Wu P."/>
            <person name="Xiong Z."/>
            <person name="Liu N."/>
            <person name="Zhao N."/>
            <person name="Ji M."/>
            <person name="Qiu Y."/>
            <person name="Yang B."/>
        </authorList>
    </citation>
    <scope>NUCLEOTIDE SEQUENCE [LARGE SCALE GENOMIC DNA]</scope>
    <source>
        <strain evidence="1">Ann1</strain>
    </source>
</reference>
<comment type="caution">
    <text evidence="1">The sequence shown here is derived from an EMBL/GenBank/DDBJ whole genome shotgun (WGS) entry which is preliminary data.</text>
</comment>
<dbReference type="Proteomes" id="UP000824533">
    <property type="component" value="Linkage Group LG18"/>
</dbReference>
<accession>A0ACC1CS32</accession>
<proteinExistence type="predicted"/>
<evidence type="ECO:0000313" key="2">
    <source>
        <dbReference type="Proteomes" id="UP000824533"/>
    </source>
</evidence>
<gene>
    <name evidence="1" type="ORF">K1T71_010376</name>
</gene>
<keyword evidence="2" id="KW-1185">Reference proteome</keyword>
<dbReference type="EMBL" id="CM034404">
    <property type="protein sequence ID" value="KAJ0174230.1"/>
    <property type="molecule type" value="Genomic_DNA"/>
</dbReference>
<evidence type="ECO:0000313" key="1">
    <source>
        <dbReference type="EMBL" id="KAJ0174230.1"/>
    </source>
</evidence>
<name>A0ACC1CS32_9NEOP</name>
<sequence length="73" mass="7758">MSRVAIAFCLVVLISAVIANEPPKAPEPPKLSQDHHHDHPGLGSPQFGGDPSKLKEDGKVPDHKGFPDLGSKN</sequence>
<protein>
    <submittedName>
        <fullName evidence="1">Uncharacterized protein</fullName>
    </submittedName>
</protein>